<dbReference type="AlphaFoldDB" id="A0A1E3IS45"/>
<evidence type="ECO:0000313" key="9">
    <source>
        <dbReference type="EMBL" id="ODN91430.1"/>
    </source>
</evidence>
<accession>A0A1E3IS45</accession>
<dbReference type="RefSeq" id="XP_019030056.1">
    <property type="nucleotide sequence ID" value="XM_019178017.1"/>
</dbReference>
<dbReference type="PANTHER" id="PTHR31204:SF1">
    <property type="entry name" value="SIGMA INTRACELLULAR RECEPTOR 2"/>
    <property type="match status" value="1"/>
</dbReference>
<evidence type="ECO:0000256" key="3">
    <source>
        <dbReference type="ARBA" id="ARBA00022692"/>
    </source>
</evidence>
<evidence type="ECO:0000313" key="10">
    <source>
        <dbReference type="Proteomes" id="UP000094819"/>
    </source>
</evidence>
<dbReference type="InterPro" id="IPR016964">
    <property type="entry name" value="Sigma2_recept"/>
</dbReference>
<evidence type="ECO:0000256" key="5">
    <source>
        <dbReference type="ARBA" id="ARBA00022989"/>
    </source>
</evidence>
<dbReference type="Pfam" id="PF05241">
    <property type="entry name" value="EBP"/>
    <property type="match status" value="1"/>
</dbReference>
<dbReference type="Proteomes" id="UP000094819">
    <property type="component" value="Unassembled WGS sequence"/>
</dbReference>
<feature type="transmembrane region" description="Helical" evidence="7">
    <location>
        <begin position="140"/>
        <end position="159"/>
    </location>
</feature>
<dbReference type="EMBL" id="AWGH01000019">
    <property type="protein sequence ID" value="ODN91430.1"/>
    <property type="molecule type" value="Genomic_DNA"/>
</dbReference>
<keyword evidence="5 7" id="KW-1133">Transmembrane helix</keyword>
<evidence type="ECO:0000256" key="6">
    <source>
        <dbReference type="ARBA" id="ARBA00023136"/>
    </source>
</evidence>
<reference evidence="9 10" key="1">
    <citation type="submission" date="2016-06" db="EMBL/GenBank/DDBJ databases">
        <title>Evolution of pathogenesis and genome organization in the Tremellales.</title>
        <authorList>
            <person name="Cuomo C."/>
            <person name="Litvintseva A."/>
            <person name="Heitman J."/>
            <person name="Chen Y."/>
            <person name="Sun S."/>
            <person name="Springer D."/>
            <person name="Dromer F."/>
            <person name="Young S."/>
            <person name="Zeng Q."/>
            <person name="Chapman S."/>
            <person name="Gujja S."/>
            <person name="Saif S."/>
            <person name="Birren B."/>
        </authorList>
    </citation>
    <scope>NUCLEOTIDE SEQUENCE [LARGE SCALE GENOMIC DNA]</scope>
    <source>
        <strain evidence="9 10">CBS 7118</strain>
    </source>
</reference>
<sequence>MSRFAGRKLDAIWFAFCVNQNTQPISILLDCQSLYPPSLIPLPLKEFMLWSAALTRDPILLGAARPEFGWLRCFFWLEAGFQIPCFAIGAWGLYYNDKRVYPLLIAYGASTATTLLPCLQTILFPTPSSIIQPPHTTAEIMSLLSEYVPFLVIPLGMALDMGWRVVKILGEVDGKKRV</sequence>
<evidence type="ECO:0000256" key="1">
    <source>
        <dbReference type="ARBA" id="ARBA00004477"/>
    </source>
</evidence>
<dbReference type="InterPro" id="IPR051987">
    <property type="entry name" value="Sigma-2_receptor-like"/>
</dbReference>
<dbReference type="OrthoDB" id="433124at2759"/>
<evidence type="ECO:0000256" key="2">
    <source>
        <dbReference type="ARBA" id="ARBA00009096"/>
    </source>
</evidence>
<gene>
    <name evidence="9" type="ORF">L198_05944</name>
</gene>
<name>A0A1E3IS45_9TREE</name>
<dbReference type="GeneID" id="30195156"/>
<comment type="similarity">
    <text evidence="2">Belongs to the TMEM97/sigma-2 receptor family.</text>
</comment>
<protein>
    <recommendedName>
        <fullName evidence="7">Efficient mitochondria targeting-associated protein 19</fullName>
    </recommendedName>
</protein>
<proteinExistence type="inferred from homology"/>
<evidence type="ECO:0000256" key="7">
    <source>
        <dbReference type="PIRNR" id="PIRNR031032"/>
    </source>
</evidence>
<dbReference type="GO" id="GO:0005789">
    <property type="term" value="C:endoplasmic reticulum membrane"/>
    <property type="evidence" value="ECO:0007669"/>
    <property type="project" value="UniProtKB-SubCell"/>
</dbReference>
<feature type="transmembrane region" description="Helical" evidence="7">
    <location>
        <begin position="100"/>
        <end position="119"/>
    </location>
</feature>
<organism evidence="9 10">
    <name type="scientific">Cryptococcus wingfieldii CBS 7118</name>
    <dbReference type="NCBI Taxonomy" id="1295528"/>
    <lineage>
        <taxon>Eukaryota</taxon>
        <taxon>Fungi</taxon>
        <taxon>Dikarya</taxon>
        <taxon>Basidiomycota</taxon>
        <taxon>Agaricomycotina</taxon>
        <taxon>Tremellomycetes</taxon>
        <taxon>Tremellales</taxon>
        <taxon>Cryptococcaceae</taxon>
        <taxon>Cryptococcus</taxon>
    </lineage>
</organism>
<dbReference type="PROSITE" id="PS51751">
    <property type="entry name" value="EXPERA"/>
    <property type="match status" value="1"/>
</dbReference>
<dbReference type="PANTHER" id="PTHR31204">
    <property type="entry name" value="SIGMA INTRACELLULAR RECEPTOR 2"/>
    <property type="match status" value="1"/>
</dbReference>
<keyword evidence="3 7" id="KW-0812">Transmembrane</keyword>
<dbReference type="InterPro" id="IPR033118">
    <property type="entry name" value="EXPERA"/>
</dbReference>
<comment type="subcellular location">
    <subcellularLocation>
        <location evidence="1">Endoplasmic reticulum membrane</location>
        <topology evidence="1">Multi-pass membrane protein</topology>
    </subcellularLocation>
</comment>
<evidence type="ECO:0000259" key="8">
    <source>
        <dbReference type="PROSITE" id="PS51751"/>
    </source>
</evidence>
<feature type="transmembrane region" description="Helical" evidence="7">
    <location>
        <begin position="74"/>
        <end position="94"/>
    </location>
</feature>
<dbReference type="PIRSF" id="PIRSF031032">
    <property type="entry name" value="TMP_97_prd"/>
    <property type="match status" value="1"/>
</dbReference>
<keyword evidence="10" id="KW-1185">Reference proteome</keyword>
<evidence type="ECO:0000256" key="4">
    <source>
        <dbReference type="ARBA" id="ARBA00022824"/>
    </source>
</evidence>
<feature type="domain" description="EXPERA" evidence="8">
    <location>
        <begin position="9"/>
        <end position="158"/>
    </location>
</feature>
<comment type="caution">
    <text evidence="9">The sequence shown here is derived from an EMBL/GenBank/DDBJ whole genome shotgun (WGS) entry which is preliminary data.</text>
</comment>
<keyword evidence="6 7" id="KW-0472">Membrane</keyword>
<keyword evidence="4 7" id="KW-0256">Endoplasmic reticulum</keyword>